<dbReference type="AlphaFoldDB" id="A0A6I2USR4"/>
<evidence type="ECO:0000259" key="1">
    <source>
        <dbReference type="Pfam" id="PF00148"/>
    </source>
</evidence>
<comment type="caution">
    <text evidence="2">The sequence shown here is derived from an EMBL/GenBank/DDBJ whole genome shotgun (WGS) entry which is preliminary data.</text>
</comment>
<name>A0A6I2USR4_9FIRM</name>
<accession>A0A6I2USR4</accession>
<dbReference type="Proteomes" id="UP000430222">
    <property type="component" value="Unassembled WGS sequence"/>
</dbReference>
<dbReference type="Pfam" id="PF00148">
    <property type="entry name" value="Oxidored_nitro"/>
    <property type="match status" value="1"/>
</dbReference>
<dbReference type="SUPFAM" id="SSF53807">
    <property type="entry name" value="Helical backbone' metal receptor"/>
    <property type="match status" value="1"/>
</dbReference>
<dbReference type="InterPro" id="IPR000510">
    <property type="entry name" value="Nase/OxRdtase_comp1"/>
</dbReference>
<dbReference type="InterPro" id="IPR052673">
    <property type="entry name" value="Ni-siroh_cyclase_CfbD"/>
</dbReference>
<reference evidence="2 3" key="1">
    <citation type="submission" date="2019-08" db="EMBL/GenBank/DDBJ databases">
        <title>In-depth cultivation of the pig gut microbiome towards novel bacterial diversity and tailored functional studies.</title>
        <authorList>
            <person name="Wylensek D."/>
            <person name="Hitch T.C.A."/>
            <person name="Clavel T."/>
        </authorList>
    </citation>
    <scope>NUCLEOTIDE SEQUENCE [LARGE SCALE GENOMIC DNA]</scope>
    <source>
        <strain evidence="3">WCA-380-WT-3B3</strain>
    </source>
</reference>
<dbReference type="PANTHER" id="PTHR42846">
    <property type="entry name" value="NI-SIROHYDROCHLORIN A,C-DIAMIDE REDUCTIVE CYCLASE COMPLEX, COMPONENT CFBD"/>
    <property type="match status" value="1"/>
</dbReference>
<evidence type="ECO:0000313" key="2">
    <source>
        <dbReference type="EMBL" id="MSV24257.1"/>
    </source>
</evidence>
<gene>
    <name evidence="2" type="ORF">FYJ78_03450</name>
</gene>
<protein>
    <submittedName>
        <fullName evidence="2">Nitrogenase molybdenum-iron protein</fullName>
    </submittedName>
</protein>
<proteinExistence type="predicted"/>
<organism evidence="2 3">
    <name type="scientific">Selenomonas montiformis</name>
    <dbReference type="NCBI Taxonomy" id="2652285"/>
    <lineage>
        <taxon>Bacteria</taxon>
        <taxon>Bacillati</taxon>
        <taxon>Bacillota</taxon>
        <taxon>Negativicutes</taxon>
        <taxon>Selenomonadales</taxon>
        <taxon>Selenomonadaceae</taxon>
        <taxon>Selenomonas</taxon>
    </lineage>
</organism>
<dbReference type="PANTHER" id="PTHR42846:SF1">
    <property type="entry name" value="NI-SIROHYDROCHLORIN A,C-DIAMIDE REDUCTIVE CYCLASE COMPLEX, COMPONENT CFBD"/>
    <property type="match status" value="1"/>
</dbReference>
<sequence>MRFIPVYDADHESPAQRGECTMKGLRLYLPPFAPDTSGAASVLYPLGGMVIIVDAGGCAGNICGFDEPRWQQNGSRSAVFSAGLRDMDAIMGRDDKLIEKIRQACLMFDPRFIALIGTPVPAVIGTDYHALTRMIQNAVHRPAIAIDSNGTQKYDQGGAKALLALSRMFAPKKERQRPANESQNGKQGTLGVLGLTPLDFTAKEAHRLISILHRQSWQDIRCYDRLEDFQQAGQFRKNLVVSPMGLPAARFFAAQFDIPYEVSIPAEFFEESAALSSIPSDSRVLIVHQQIFANSLRGFLRQKGHQGAICCATFFEQADQLAEKDDQLLEEEDSLCQFLQTEPFDYLAADELMLRALPDFHGHFIPLPHFAASGSPATAKISV</sequence>
<keyword evidence="3" id="KW-1185">Reference proteome</keyword>
<dbReference type="Gene3D" id="3.40.50.1980">
    <property type="entry name" value="Nitrogenase molybdenum iron protein domain"/>
    <property type="match status" value="1"/>
</dbReference>
<dbReference type="EMBL" id="VUNL01000003">
    <property type="protein sequence ID" value="MSV24257.1"/>
    <property type="molecule type" value="Genomic_DNA"/>
</dbReference>
<evidence type="ECO:0000313" key="3">
    <source>
        <dbReference type="Proteomes" id="UP000430222"/>
    </source>
</evidence>
<dbReference type="GO" id="GO:0016491">
    <property type="term" value="F:oxidoreductase activity"/>
    <property type="evidence" value="ECO:0007669"/>
    <property type="project" value="InterPro"/>
</dbReference>
<feature type="domain" description="Nitrogenase/oxidoreductase component 1" evidence="1">
    <location>
        <begin position="37"/>
        <end position="272"/>
    </location>
</feature>